<accession>Q1YGV3</accession>
<protein>
    <recommendedName>
        <fullName evidence="1">Rad50/SbcC-type AAA domain-containing protein</fullName>
    </recommendedName>
</protein>
<keyword evidence="3" id="KW-1185">Reference proteome</keyword>
<dbReference type="Gene3D" id="3.40.50.300">
    <property type="entry name" value="P-loop containing nucleotide triphosphate hydrolases"/>
    <property type="match status" value="2"/>
</dbReference>
<dbReference type="HOGENOM" id="CLU_006611_1_0_5"/>
<sequence length="932" mass="102286">MDRGAHFYRCDFQVHTPRDLRWAGPEAVTDDERLAYGRRFVEACRDKGLQAIAVTDHHCMTFLPFIRRAAEEELAADGSELAPEDRLVVFPGMELTLGVPCQAIVIFDADFPNDMFSLAMTALAITQNDAAQSKVRDVVRLGAITTFSELKAKLDAHGYLRGRYIVLPNVTDEGQHSLLRAGQTDKYIGMPCVGGYSDGRYDALREGTKNKLSGKDRSWGHKRIACIQTSDSRRDDHTTLGVPSTWIKWAMPTAEALRQACLAQESRVAHDAPHVPETFIAGLSVSNSSFLGPLDLDLNPQYSALIGGRGTGKSTVLEYLRWALCDQPPSGDEDEAPNYQARRRRLIEGTLKSHLATVDVTYVLNGVQHLVRRASVDGSVQMKIGAGALQPCTEEEVRALLPIQAYSQKQLSDVSVRIEELTRFITAPIRGDLDRLQRHTLDRANRIREAYTTRQRFRDLTRTLHNRQLEERSISQQANTIRASLTGLSDADRALLDQGQHYTAAGSLVASWKVGAGTISQKARELRQLVHAQRASLPPVPAEPAAMKETLEAARAQYDGLLESALASLSEIADAARVIEGGDGAAGPWEAWKTGHAAFQTEYAAAMERSSSHTEKLQQLRSMEARVAELAAETTRTRETLATLATADENYATARGQWLDAQAEHDDLVDRECAALTARSGGLIRVGVKRYADPSAFIANLRSALQGSRVQSARLEALGEAITTAADPKSAWLAALAELESLAEYDAERGPPGTRPGAVALLDMGLNAGDIDRIAQHFTAENWLVLSLTPIESMPNYEFRAREGEYIPFKNASAGQQATALLKTLLNQPGPPLLIDQPEEDLDNPVMLEIVEQLWAAKKLRQIVFASHNANLVVNGDAELVAWFGYRTTGDQSRGTIKGVGAIDVEDARDAIKQIMEGGEAAFHLRREKYGF</sequence>
<evidence type="ECO:0000313" key="3">
    <source>
        <dbReference type="Proteomes" id="UP000000321"/>
    </source>
</evidence>
<dbReference type="InterPro" id="IPR016195">
    <property type="entry name" value="Pol/histidinol_Pase-like"/>
</dbReference>
<dbReference type="NCBIfam" id="NF045780">
    <property type="entry name" value="TrlF_fam_ATP"/>
    <property type="match status" value="1"/>
</dbReference>
<evidence type="ECO:0000259" key="1">
    <source>
        <dbReference type="Pfam" id="PF13476"/>
    </source>
</evidence>
<dbReference type="SUPFAM" id="SSF52540">
    <property type="entry name" value="P-loop containing nucleoside triphosphate hydrolases"/>
    <property type="match status" value="1"/>
</dbReference>
<feature type="domain" description="Rad50/SbcC-type AAA" evidence="1">
    <location>
        <begin position="289"/>
        <end position="479"/>
    </location>
</feature>
<name>Q1YGV3_AURMS</name>
<dbReference type="Pfam" id="PF13476">
    <property type="entry name" value="AAA_23"/>
    <property type="match status" value="1"/>
</dbReference>
<dbReference type="GO" id="GO:0006302">
    <property type="term" value="P:double-strand break repair"/>
    <property type="evidence" value="ECO:0007669"/>
    <property type="project" value="InterPro"/>
</dbReference>
<dbReference type="InterPro" id="IPR038729">
    <property type="entry name" value="Rad50/SbcC_AAA"/>
</dbReference>
<reference evidence="2 3" key="1">
    <citation type="journal article" date="2008" name="Appl. Environ. Microbiol.">
        <title>Genomic insights into Mn(II) oxidation by the marine alphaproteobacterium Aurantimonas sp. strain SI85-9A1.</title>
        <authorList>
            <person name="Dick G.J."/>
            <person name="Podell S."/>
            <person name="Johnson H.A."/>
            <person name="Rivera-Espinoza Y."/>
            <person name="Bernier-Latmani R."/>
            <person name="McCarthy J.K."/>
            <person name="Torpey J.W."/>
            <person name="Clement B.G."/>
            <person name="Gaasterland T."/>
            <person name="Tebo B.M."/>
        </authorList>
    </citation>
    <scope>NUCLEOTIDE SEQUENCE [LARGE SCALE GENOMIC DNA]</scope>
    <source>
        <strain evidence="2 3">SI85-9A1</strain>
    </source>
</reference>
<dbReference type="SUPFAM" id="SSF89550">
    <property type="entry name" value="PHP domain-like"/>
    <property type="match status" value="1"/>
</dbReference>
<dbReference type="Proteomes" id="UP000000321">
    <property type="component" value="Unassembled WGS sequence"/>
</dbReference>
<gene>
    <name evidence="2" type="ORF">SI859A1_00487</name>
</gene>
<proteinExistence type="predicted"/>
<dbReference type="BioCyc" id="AURANTIMONAS:SI859A1_00487-MONOMER"/>
<dbReference type="GO" id="GO:0016887">
    <property type="term" value="F:ATP hydrolysis activity"/>
    <property type="evidence" value="ECO:0007669"/>
    <property type="project" value="InterPro"/>
</dbReference>
<comment type="caution">
    <text evidence="2">The sequence shown here is derived from an EMBL/GenBank/DDBJ whole genome shotgun (WGS) entry which is preliminary data.</text>
</comment>
<dbReference type="EMBL" id="AAPJ01000004">
    <property type="protein sequence ID" value="EAS49826.1"/>
    <property type="molecule type" value="Genomic_DNA"/>
</dbReference>
<dbReference type="RefSeq" id="WP_009208365.1">
    <property type="nucleotide sequence ID" value="NZ_BBWP01000066.1"/>
</dbReference>
<dbReference type="AlphaFoldDB" id="Q1YGV3"/>
<dbReference type="Gene3D" id="3.20.20.140">
    <property type="entry name" value="Metal-dependent hydrolases"/>
    <property type="match status" value="1"/>
</dbReference>
<dbReference type="InterPro" id="IPR027417">
    <property type="entry name" value="P-loop_NTPase"/>
</dbReference>
<dbReference type="InterPro" id="IPR054787">
    <property type="entry name" value="TrlF_ATPase"/>
</dbReference>
<evidence type="ECO:0000313" key="2">
    <source>
        <dbReference type="EMBL" id="EAS49826.1"/>
    </source>
</evidence>
<organism evidence="2 3">
    <name type="scientific">Aurantimonas manganoxydans (strain ATCC BAA-1229 / DSM 21871 / SI85-9A1)</name>
    <dbReference type="NCBI Taxonomy" id="287752"/>
    <lineage>
        <taxon>Bacteria</taxon>
        <taxon>Pseudomonadati</taxon>
        <taxon>Pseudomonadota</taxon>
        <taxon>Alphaproteobacteria</taxon>
        <taxon>Hyphomicrobiales</taxon>
        <taxon>Aurantimonadaceae</taxon>
        <taxon>Aurantimonas</taxon>
    </lineage>
</organism>